<protein>
    <submittedName>
        <fullName evidence="2">Type I-B CRISPR-associated protein Cas8b1/Cst1</fullName>
    </submittedName>
</protein>
<dbReference type="AlphaFoldDB" id="A0A934M7H6"/>
<dbReference type="InterPro" id="IPR010180">
    <property type="entry name" value="CRISPR-assoc_prot_CXXC-CXXC"/>
</dbReference>
<evidence type="ECO:0000259" key="1">
    <source>
        <dbReference type="Pfam" id="PF09706"/>
    </source>
</evidence>
<proteinExistence type="predicted"/>
<sequence length="582" mass="68428">MKIKLELSEWFYNMGLVGFNRILKKAEEDDLIKLNDYNYNSEENFLEFENTLLENFHEYYFNYFFNRYDVHERTSKQLHQWFIISKKEEKFESALKVIKDTIKKINDKIKKYDEEAFMKSDEIYKTLSKVKKYDNLNEVEKCIEDFLNVLSKENINKKLTLNMFKFILSSSFFGQVSFLNVVSTNKSLQEQKDIMFKDYIKPILEEINLNENIQGNAEEVFLNIKEALKTVLSKDIEKVYKTIEKNFIKKKKNADEIRNFIDGNEYHTCSLCCNNKSFGGTYAEGSFTPLAVSADNSKNMFWEFNTEYPICNLCKLVLFCTPAGCIDIYKNYMGKDVDIENKHYFAFVNMDTNFDELCKYNNNLEGKKDKENPYKEFIIDIVEELQQKSAWQLQNILFVEFNADYSSKKSKMNYFNMPKYVALYFAKSSKSISAVKDELFKSELIDNILSGKDIKFIIDKKLRDCIKKNNNYAYDCFNGVIIRNTLSNFRGGYENMEGKTVENKNEQDAKRLYVIYARGQELNEYFKESNAENKISSIAYRLLNSAKANNKNEFMDTLIRVHISAQKEIPAIFFGSSNLVVV</sequence>
<dbReference type="Pfam" id="PF09706">
    <property type="entry name" value="Cas_CXXC_CXXC"/>
    <property type="match status" value="1"/>
</dbReference>
<name>A0A934M7H6_9CLOT</name>
<keyword evidence="3" id="KW-1185">Reference proteome</keyword>
<dbReference type="InterPro" id="IPR019121">
    <property type="entry name" value="CRISPR-assoc_CXXC-CXXC_dom"/>
</dbReference>
<dbReference type="Proteomes" id="UP000622687">
    <property type="component" value="Unassembled WGS sequence"/>
</dbReference>
<accession>A0A934M7H6</accession>
<dbReference type="EMBL" id="JAEEGB010000051">
    <property type="protein sequence ID" value="MBI6875698.1"/>
    <property type="molecule type" value="Genomic_DNA"/>
</dbReference>
<evidence type="ECO:0000313" key="2">
    <source>
        <dbReference type="EMBL" id="MBI6875698.1"/>
    </source>
</evidence>
<dbReference type="RefSeq" id="WP_211145041.1">
    <property type="nucleotide sequence ID" value="NZ_JAEEGB010000051.1"/>
</dbReference>
<comment type="caution">
    <text evidence="2">The sequence shown here is derived from an EMBL/GenBank/DDBJ whole genome shotgun (WGS) entry which is preliminary data.</text>
</comment>
<evidence type="ECO:0000313" key="3">
    <source>
        <dbReference type="Proteomes" id="UP000622687"/>
    </source>
</evidence>
<gene>
    <name evidence="2" type="primary">cas8a1</name>
    <name evidence="2" type="ORF">I6U51_23805</name>
</gene>
<feature type="domain" description="CRISPR-associated protein CXXC-CXXC" evidence="1">
    <location>
        <begin position="267"/>
        <end position="325"/>
    </location>
</feature>
<dbReference type="NCBIfam" id="TIGR01908">
    <property type="entry name" value="cas_CXXC_CXXC"/>
    <property type="match status" value="1"/>
</dbReference>
<organism evidence="2 3">
    <name type="scientific">Clostridium aciditolerans</name>
    <dbReference type="NCBI Taxonomy" id="339861"/>
    <lineage>
        <taxon>Bacteria</taxon>
        <taxon>Bacillati</taxon>
        <taxon>Bacillota</taxon>
        <taxon>Clostridia</taxon>
        <taxon>Eubacteriales</taxon>
        <taxon>Clostridiaceae</taxon>
        <taxon>Clostridium</taxon>
    </lineage>
</organism>
<reference evidence="2" key="1">
    <citation type="submission" date="2020-12" db="EMBL/GenBank/DDBJ databases">
        <title>Clostridium thailandense sp. nov., a novel acetogenic bacterium isolated from peat land soil in Thailand.</title>
        <authorList>
            <person name="Chaikitkaew S."/>
            <person name="Birkeland N.K."/>
        </authorList>
    </citation>
    <scope>NUCLEOTIDE SEQUENCE</scope>
    <source>
        <strain evidence="2">DSM 17425</strain>
    </source>
</reference>